<gene>
    <name evidence="1" type="ORF">KZX47_12985</name>
</gene>
<reference evidence="1 2" key="1">
    <citation type="submission" date="2021-07" db="EMBL/GenBank/DDBJ databases">
        <title>Thermus aquaticus gen. n. and sp. n., a nonsporulating extreme thermophile.</title>
        <authorList>
            <person name="Hu C.-J."/>
            <person name="Li W.-J."/>
            <person name="Xian W.-D."/>
        </authorList>
    </citation>
    <scope>NUCLEOTIDE SEQUENCE [LARGE SCALE GENOMIC DNA]</scope>
    <source>
        <strain evidence="1 2">SYSU G05001</strain>
    </source>
</reference>
<protein>
    <recommendedName>
        <fullName evidence="3">DUF5723 domain-containing protein</fullName>
    </recommendedName>
</protein>
<keyword evidence="2" id="KW-1185">Reference proteome</keyword>
<dbReference type="RefSeq" id="WP_219760505.1">
    <property type="nucleotide sequence ID" value="NZ_JAHXRS010000031.1"/>
</dbReference>
<comment type="caution">
    <text evidence="1">The sequence shown here is derived from an EMBL/GenBank/DDBJ whole genome shotgun (WGS) entry which is preliminary data.</text>
</comment>
<dbReference type="Proteomes" id="UP000724268">
    <property type="component" value="Unassembled WGS sequence"/>
</dbReference>
<evidence type="ECO:0008006" key="3">
    <source>
        <dbReference type="Google" id="ProtNLM"/>
    </source>
</evidence>
<organism evidence="1 2">
    <name type="scientific">Thermus brevis</name>
    <dbReference type="NCBI Taxonomy" id="2862456"/>
    <lineage>
        <taxon>Bacteria</taxon>
        <taxon>Thermotogati</taxon>
        <taxon>Deinococcota</taxon>
        <taxon>Deinococci</taxon>
        <taxon>Thermales</taxon>
        <taxon>Thermaceae</taxon>
        <taxon>Thermus</taxon>
    </lineage>
</organism>
<accession>A0ABS7A175</accession>
<sequence length="402" mass="41883">MRRNLLHVFGFGLLGIALAQSVPVPLSGPQALPMEGGAGLTLFAIQGEAGNNALTLSDLINALALVQDPHPTDLLLLAGRVPQGQAATTQAFTGFTVAEVILPFGHDPVTGAASFVFGASYGLVTMANLNIGRDLVTLAQQGSKAGDVLRFSDTFGNAALFDRLALKAALPLLDGLLELGAEGALLIGRFAVATHFDPNSQLTYSEQGYNGQVGLSFQRAQEGRGFELGIGLRTRLPTFGISVSLRGLGSIAFSRSSVTRLEATAQNDTAYDLIQKLRDSATTSDGGSFSLPLPRELEVAGFYPILPEGFEEPVFLTLRSLVSFGGPLAQGLRLAVGASHRVLPNLPLRAEVALGGPAGLGLGIGGRIESSGGGLEFLFNQKGGFFFGSKGAEFLLRGGLTF</sequence>
<name>A0ABS7A175_9DEIN</name>
<evidence type="ECO:0000313" key="2">
    <source>
        <dbReference type="Proteomes" id="UP000724268"/>
    </source>
</evidence>
<evidence type="ECO:0000313" key="1">
    <source>
        <dbReference type="EMBL" id="MBW6396059.1"/>
    </source>
</evidence>
<dbReference type="EMBL" id="JAHXRS010000031">
    <property type="protein sequence ID" value="MBW6396059.1"/>
    <property type="molecule type" value="Genomic_DNA"/>
</dbReference>
<proteinExistence type="predicted"/>